<reference evidence="2" key="1">
    <citation type="journal article" date="2023" name="PLoS Negl. Trop. Dis.">
        <title>A genome sequence for Biomphalaria pfeifferi, the major vector snail for the human-infecting parasite Schistosoma mansoni.</title>
        <authorList>
            <person name="Bu L."/>
            <person name="Lu L."/>
            <person name="Laidemitt M.R."/>
            <person name="Zhang S.M."/>
            <person name="Mutuku M."/>
            <person name="Mkoji G."/>
            <person name="Steinauer M."/>
            <person name="Loker E.S."/>
        </authorList>
    </citation>
    <scope>NUCLEOTIDE SEQUENCE</scope>
    <source>
        <strain evidence="2">KasaAsao</strain>
    </source>
</reference>
<name>A0AAD8FK14_BIOPF</name>
<sequence>MHAGNVMTFCCCSYVVGFDNYAGDVGVGLCLYGLMVSLQSPSRLVKLCVVSGAVTLVSFLAYYYTSLPYFSTKCLQDVDESQNLVTTMTAALIKMLQESTDMKPHNVTADCKNIWKTCRPENCSKSISQNAEKRIRDLLSPKLTLNDQDQQDFRCVRSRADTGTEAQNCQSVPLSSDYIPLQRSAQLFQRVKFLCLETCTDHGLHDEGEKASRVPRRFYLLEITVVEFLDRGDKLGLQIWGGKDMHNIPVTTLKG</sequence>
<keyword evidence="1" id="KW-0472">Membrane</keyword>
<evidence type="ECO:0000256" key="1">
    <source>
        <dbReference type="SAM" id="Phobius"/>
    </source>
</evidence>
<organism evidence="2 3">
    <name type="scientific">Biomphalaria pfeifferi</name>
    <name type="common">Bloodfluke planorb</name>
    <name type="synonym">Freshwater snail</name>
    <dbReference type="NCBI Taxonomy" id="112525"/>
    <lineage>
        <taxon>Eukaryota</taxon>
        <taxon>Metazoa</taxon>
        <taxon>Spiralia</taxon>
        <taxon>Lophotrochozoa</taxon>
        <taxon>Mollusca</taxon>
        <taxon>Gastropoda</taxon>
        <taxon>Heterobranchia</taxon>
        <taxon>Euthyneura</taxon>
        <taxon>Panpulmonata</taxon>
        <taxon>Hygrophila</taxon>
        <taxon>Lymnaeoidea</taxon>
        <taxon>Planorbidae</taxon>
        <taxon>Biomphalaria</taxon>
    </lineage>
</organism>
<keyword evidence="1" id="KW-1133">Transmembrane helix</keyword>
<keyword evidence="1" id="KW-0812">Transmembrane</keyword>
<dbReference type="EMBL" id="JASAOG010000012">
    <property type="protein sequence ID" value="KAK0065959.1"/>
    <property type="molecule type" value="Genomic_DNA"/>
</dbReference>
<evidence type="ECO:0000313" key="3">
    <source>
        <dbReference type="Proteomes" id="UP001233172"/>
    </source>
</evidence>
<dbReference type="AlphaFoldDB" id="A0AAD8FK14"/>
<feature type="transmembrane region" description="Helical" evidence="1">
    <location>
        <begin position="44"/>
        <end position="64"/>
    </location>
</feature>
<accession>A0AAD8FK14</accession>
<protein>
    <submittedName>
        <fullName evidence="2">Uncharacterized protein</fullName>
    </submittedName>
</protein>
<keyword evidence="3" id="KW-1185">Reference proteome</keyword>
<comment type="caution">
    <text evidence="2">The sequence shown here is derived from an EMBL/GenBank/DDBJ whole genome shotgun (WGS) entry which is preliminary data.</text>
</comment>
<dbReference type="Proteomes" id="UP001233172">
    <property type="component" value="Unassembled WGS sequence"/>
</dbReference>
<proteinExistence type="predicted"/>
<evidence type="ECO:0000313" key="2">
    <source>
        <dbReference type="EMBL" id="KAK0065959.1"/>
    </source>
</evidence>
<feature type="non-terminal residue" evidence="2">
    <location>
        <position position="1"/>
    </location>
</feature>
<gene>
    <name evidence="2" type="ORF">Bpfe_004756</name>
</gene>
<reference evidence="2" key="2">
    <citation type="submission" date="2023-04" db="EMBL/GenBank/DDBJ databases">
        <authorList>
            <person name="Bu L."/>
            <person name="Lu L."/>
            <person name="Laidemitt M.R."/>
            <person name="Zhang S.M."/>
            <person name="Mutuku M."/>
            <person name="Mkoji G."/>
            <person name="Steinauer M."/>
            <person name="Loker E.S."/>
        </authorList>
    </citation>
    <scope>NUCLEOTIDE SEQUENCE</scope>
    <source>
        <strain evidence="2">KasaAsao</strain>
        <tissue evidence="2">Whole Snail</tissue>
    </source>
</reference>